<keyword evidence="9" id="KW-1185">Reference proteome</keyword>
<sequence length="1407" mass="158712">MAESMSGKSFREVVVPSSPSSKWKEITVNTGASASTLQDIKVPDSCGGYSYLDSGVPQSAVRNRFIYWRTSNDVLELVEQSLDFNLLGSQVRFKFLETQIFGGVTVWESHGNVIILVATVASVHRLIFPHPSRLQKTDIGCSSDQVVQSIFYDASLMTAADSKNMHMLNPGGSVTSHLHSAATYLNNEGDALFSFSSNTGNILLIKMPPPQVQGVVQQFDLRQSSMMQKLFSGLIRTGQEATDSATSMVIQMFHGDAYIFAVCRDHKLRIWSTKTRECILAYNLLECCPDLQHVQPVTGSGHTVKKVLSSDTIDLKLCVYLNFPDRNQFCFVQPHMVNGRLEVYHNATVFGSPEDLVDYSVTDEHLWTLWTNQTGESVARVRSMTEGHLRGDNWSEVILHPPENSDIIVPRHADPREVYLARIFHPRRFNVQDIRKALNVYRRSLDMTVTGEMTLQVNTLKEEVTLAVEDAIRNSAASNELAEEEYYQIQLDQWTKFHSCCVQYQEVGAKMKGLLTDPVTGLVCLIKKGCVTYIRQCDRIEELCLGSGEWTDQQELDHALKFDVEMLGRCLELIKSKVTDEAGAQFDYCLVSQEEIRTLANHMVEELFTEEGLLEGSASMASLGARIQSIINLPDSVQILLDATDLTTQDDLDDTPMDDGENTDPQLSCGQLFTSGTAVEILSATLQQISVTRLSVLRDLLILQEAACQLGDRDGITPDVTDRLRLDLIPHTLTLLQSYMLLKWVAESVTTPSQTSALEFNVRQLASLEINDGSGLSSQQRTSLQNMGVAELFIQAVGGTQARQMLAQTRLMENEPCATWTLGILGLTNFVSRLIWPMSPHFVFPEFLVGSCQYLQLQEYVRLLSSWCEWHVSSRRFMLGLCYLHFDEPQKAGQCFTAAKKGVATESFLRQKLLQTEETNSKRLEVLYYLKVLKQFEEFGAPDMVVSLAKTGISIADDDDPNMPTLYSKLFKYQLELGHNMEAYSAMIANPDPSRRKDCLRQLLVTLCERGDLEALITFPYIDLEEEVVTILESRARSVDLLTHNYYDLLYAFHIFRNNFRKAGRVMYEHGTRLGREVPGKRGLERQAQCYLATMNVLRLVKPEYAWIVKPVQKQNKLILEGSGSSPKRFLDGEEKLAASDQKMEIMELGDIEKEFMLVDARLRLLQKDTDPALTSGPTPGPDEMVGLLVRAGMYDRAITVCQVFDMKLVTVFESLALRCVKLARSSSWDNSVVSVTWDWLQENNLALSNLTKDTSATDLAWLLLQHYLETYEDSTGQYHRCIAMKLLAQAFPLPTWLINSYKGLNTAELLRVYIDFDMLEDAVILTMEYIDAVMDSFTGHGSELFKLRGCLQNHTQTAWLPYTSIDQLLIALGDHKHDLTHGKLYDSLQNKMTSYYNKLSEQDYDS</sequence>
<feature type="domain" description="NUP160 C-terminal TPR" evidence="6">
    <location>
        <begin position="1148"/>
        <end position="1401"/>
    </location>
</feature>
<dbReference type="InterPro" id="IPR056547">
    <property type="entry name" value="NUP160_helical"/>
</dbReference>
<dbReference type="STRING" id="6573.A0A210R1U7"/>
<accession>A0A210R1U7</accession>
<dbReference type="GO" id="GO:0005643">
    <property type="term" value="C:nuclear pore"/>
    <property type="evidence" value="ECO:0007669"/>
    <property type="project" value="UniProtKB-ARBA"/>
</dbReference>
<comment type="subcellular location">
    <subcellularLocation>
        <location evidence="1">Nucleus</location>
    </subcellularLocation>
</comment>
<evidence type="ECO:0000259" key="5">
    <source>
        <dbReference type="Pfam" id="PF23345"/>
    </source>
</evidence>
<dbReference type="GO" id="GO:0017056">
    <property type="term" value="F:structural constituent of nuclear pore"/>
    <property type="evidence" value="ECO:0007669"/>
    <property type="project" value="TreeGrafter"/>
</dbReference>
<evidence type="ECO:0000256" key="1">
    <source>
        <dbReference type="ARBA" id="ARBA00004123"/>
    </source>
</evidence>
<evidence type="ECO:0000313" key="8">
    <source>
        <dbReference type="EMBL" id="OWF54969.1"/>
    </source>
</evidence>
<feature type="domain" description="NUP160 middle TPR" evidence="7">
    <location>
        <begin position="836"/>
        <end position="1100"/>
    </location>
</feature>
<dbReference type="Proteomes" id="UP000242188">
    <property type="component" value="Unassembled WGS sequence"/>
</dbReference>
<evidence type="ECO:0000256" key="3">
    <source>
        <dbReference type="ARBA" id="ARBA00023242"/>
    </source>
</evidence>
<feature type="domain" description="NUP160 helical" evidence="5">
    <location>
        <begin position="557"/>
        <end position="793"/>
    </location>
</feature>
<dbReference type="Pfam" id="PF11715">
    <property type="entry name" value="Beta-prop_Nup120_160"/>
    <property type="match status" value="1"/>
</dbReference>
<evidence type="ECO:0000259" key="4">
    <source>
        <dbReference type="Pfam" id="PF11715"/>
    </source>
</evidence>
<dbReference type="InterPro" id="IPR056536">
    <property type="entry name" value="TPR_NUP160_C"/>
</dbReference>
<comment type="caution">
    <text evidence="8">The sequence shown here is derived from an EMBL/GenBank/DDBJ whole genome shotgun (WGS) entry which is preliminary data.</text>
</comment>
<evidence type="ECO:0000256" key="2">
    <source>
        <dbReference type="ARBA" id="ARBA00022448"/>
    </source>
</evidence>
<organism evidence="8 9">
    <name type="scientific">Mizuhopecten yessoensis</name>
    <name type="common">Japanese scallop</name>
    <name type="synonym">Patinopecten yessoensis</name>
    <dbReference type="NCBI Taxonomy" id="6573"/>
    <lineage>
        <taxon>Eukaryota</taxon>
        <taxon>Metazoa</taxon>
        <taxon>Spiralia</taxon>
        <taxon>Lophotrochozoa</taxon>
        <taxon>Mollusca</taxon>
        <taxon>Bivalvia</taxon>
        <taxon>Autobranchia</taxon>
        <taxon>Pteriomorphia</taxon>
        <taxon>Pectinida</taxon>
        <taxon>Pectinoidea</taxon>
        <taxon>Pectinidae</taxon>
        <taxon>Mizuhopecten</taxon>
    </lineage>
</organism>
<proteinExistence type="predicted"/>
<name>A0A210R1U7_MIZYE</name>
<dbReference type="Pfam" id="PF23347">
    <property type="entry name" value="TPR_Nup160_C"/>
    <property type="match status" value="1"/>
</dbReference>
<evidence type="ECO:0000259" key="6">
    <source>
        <dbReference type="Pfam" id="PF23347"/>
    </source>
</evidence>
<gene>
    <name evidence="8" type="ORF">KP79_PYT17945</name>
</gene>
<dbReference type="InterPro" id="IPR059141">
    <property type="entry name" value="Beta-prop_Nup120_160"/>
</dbReference>
<evidence type="ECO:0000259" key="7">
    <source>
        <dbReference type="Pfam" id="PF23354"/>
    </source>
</evidence>
<dbReference type="Pfam" id="PF23345">
    <property type="entry name" value="NUP160_helical"/>
    <property type="match status" value="1"/>
</dbReference>
<dbReference type="Pfam" id="PF23354">
    <property type="entry name" value="TPR_NUP160_120_M"/>
    <property type="match status" value="1"/>
</dbReference>
<dbReference type="PANTHER" id="PTHR21286">
    <property type="entry name" value="NUCLEAR PORE COMPLEX PROTEIN NUP160"/>
    <property type="match status" value="1"/>
</dbReference>
<dbReference type="PANTHER" id="PTHR21286:SF0">
    <property type="entry name" value="NUCLEAR PORE COMPLEX PROTEIN NUP160"/>
    <property type="match status" value="1"/>
</dbReference>
<evidence type="ECO:0000313" key="9">
    <source>
        <dbReference type="Proteomes" id="UP000242188"/>
    </source>
</evidence>
<dbReference type="InterPro" id="IPR056535">
    <property type="entry name" value="TPR_NUP160_M"/>
</dbReference>
<feature type="domain" description="Nucleoporin Nup120/160 beta-propeller" evidence="4">
    <location>
        <begin position="64"/>
        <end position="541"/>
    </location>
</feature>
<protein>
    <submittedName>
        <fullName evidence="8">Nucleoporin 205</fullName>
    </submittedName>
</protein>
<reference evidence="8 9" key="1">
    <citation type="journal article" date="2017" name="Nat. Ecol. Evol.">
        <title>Scallop genome provides insights into evolution of bilaterian karyotype and development.</title>
        <authorList>
            <person name="Wang S."/>
            <person name="Zhang J."/>
            <person name="Jiao W."/>
            <person name="Li J."/>
            <person name="Xun X."/>
            <person name="Sun Y."/>
            <person name="Guo X."/>
            <person name="Huan P."/>
            <person name="Dong B."/>
            <person name="Zhang L."/>
            <person name="Hu X."/>
            <person name="Sun X."/>
            <person name="Wang J."/>
            <person name="Zhao C."/>
            <person name="Wang Y."/>
            <person name="Wang D."/>
            <person name="Huang X."/>
            <person name="Wang R."/>
            <person name="Lv J."/>
            <person name="Li Y."/>
            <person name="Zhang Z."/>
            <person name="Liu B."/>
            <person name="Lu W."/>
            <person name="Hui Y."/>
            <person name="Liang J."/>
            <person name="Zhou Z."/>
            <person name="Hou R."/>
            <person name="Li X."/>
            <person name="Liu Y."/>
            <person name="Li H."/>
            <person name="Ning X."/>
            <person name="Lin Y."/>
            <person name="Zhao L."/>
            <person name="Xing Q."/>
            <person name="Dou J."/>
            <person name="Li Y."/>
            <person name="Mao J."/>
            <person name="Guo H."/>
            <person name="Dou H."/>
            <person name="Li T."/>
            <person name="Mu C."/>
            <person name="Jiang W."/>
            <person name="Fu Q."/>
            <person name="Fu X."/>
            <person name="Miao Y."/>
            <person name="Liu J."/>
            <person name="Yu Q."/>
            <person name="Li R."/>
            <person name="Liao H."/>
            <person name="Li X."/>
            <person name="Kong Y."/>
            <person name="Jiang Z."/>
            <person name="Chourrout D."/>
            <person name="Li R."/>
            <person name="Bao Z."/>
        </authorList>
    </citation>
    <scope>NUCLEOTIDE SEQUENCE [LARGE SCALE GENOMIC DNA]</scope>
    <source>
        <strain evidence="8 9">PY_sf001</strain>
    </source>
</reference>
<keyword evidence="2" id="KW-0813">Transport</keyword>
<dbReference type="EMBL" id="NEDP02000798">
    <property type="protein sequence ID" value="OWF54969.1"/>
    <property type="molecule type" value="Genomic_DNA"/>
</dbReference>
<keyword evidence="3" id="KW-0539">Nucleus</keyword>
<dbReference type="InterPro" id="IPR021717">
    <property type="entry name" value="Nucleoporin_Nup160"/>
</dbReference>
<dbReference type="OrthoDB" id="67716at2759"/>